<dbReference type="InterPro" id="IPR015814">
    <property type="entry name" value="Pgluconate_DH_NAD-bd_C"/>
</dbReference>
<dbReference type="EMBL" id="SOFD01000024">
    <property type="protein sequence ID" value="TFB77543.1"/>
    <property type="molecule type" value="Genomic_DNA"/>
</dbReference>
<evidence type="ECO:0000313" key="5">
    <source>
        <dbReference type="Proteomes" id="UP000199639"/>
    </source>
</evidence>
<dbReference type="InterPro" id="IPR013328">
    <property type="entry name" value="6PGD_dom2"/>
</dbReference>
<dbReference type="EMBL" id="FNIB01000001">
    <property type="protein sequence ID" value="SDM48496.1"/>
    <property type="molecule type" value="Genomic_DNA"/>
</dbReference>
<dbReference type="SUPFAM" id="SSF51735">
    <property type="entry name" value="NAD(P)-binding Rossmann-fold domains"/>
    <property type="match status" value="1"/>
</dbReference>
<evidence type="ECO:0000313" key="6">
    <source>
        <dbReference type="Proteomes" id="UP000298252"/>
    </source>
</evidence>
<dbReference type="InterPro" id="IPR008927">
    <property type="entry name" value="6-PGluconate_DH-like_C_sf"/>
</dbReference>
<gene>
    <name evidence="4" type="ORF">E3O21_07610</name>
    <name evidence="3" type="ORF">SAMN05216368_101114</name>
</gene>
<keyword evidence="6" id="KW-1185">Reference proteome</keyword>
<dbReference type="STRING" id="1424659.SAMN05216368_101114"/>
<dbReference type="Proteomes" id="UP000199639">
    <property type="component" value="Unassembled WGS sequence"/>
</dbReference>
<dbReference type="AlphaFoldDB" id="A0A4V6QGC7"/>
<evidence type="ECO:0000313" key="3">
    <source>
        <dbReference type="EMBL" id="SDM48496.1"/>
    </source>
</evidence>
<sequence>MKLAIIGCGEVGRLYAAAAAAAFDVVLCDSFPSSQARECARHLDVELKETIGEWLGEVDRVWACVPGDVADSAAEAALPFLRADTVYVDLSTATTAGKKEMGQRMSARNVAYVDAAIMGAIALTGLQTPILLAGPRAETALADFATVQAPARALADGEPGDAMTLKLLRTVLTKGLEALGVECLIAAESQGVRDELYLVLDDINQAGFTQFLNAIVRTHVVHAERRSHEVHRAIAQLNDIGLPGTVLAGTSGRYEQTIRSLRESPAPSGTADHIDSAVAWLLESTLARNEN</sequence>
<dbReference type="Pfam" id="PF03446">
    <property type="entry name" value="NAD_binding_2"/>
    <property type="match status" value="1"/>
</dbReference>
<evidence type="ECO:0000259" key="1">
    <source>
        <dbReference type="Pfam" id="PF03446"/>
    </source>
</evidence>
<dbReference type="InterPro" id="IPR006115">
    <property type="entry name" value="6PGDH_NADP-bd"/>
</dbReference>
<dbReference type="GO" id="GO:0050661">
    <property type="term" value="F:NADP binding"/>
    <property type="evidence" value="ECO:0007669"/>
    <property type="project" value="InterPro"/>
</dbReference>
<feature type="domain" description="6-phosphogluconate dehydrogenase NADP-binding" evidence="1">
    <location>
        <begin position="2"/>
        <end position="128"/>
    </location>
</feature>
<dbReference type="InterPro" id="IPR036291">
    <property type="entry name" value="NAD(P)-bd_dom_sf"/>
</dbReference>
<dbReference type="SUPFAM" id="SSF48179">
    <property type="entry name" value="6-phosphogluconate dehydrogenase C-terminal domain-like"/>
    <property type="match status" value="1"/>
</dbReference>
<dbReference type="Proteomes" id="UP000298252">
    <property type="component" value="Unassembled WGS sequence"/>
</dbReference>
<evidence type="ECO:0000259" key="2">
    <source>
        <dbReference type="Pfam" id="PF09130"/>
    </source>
</evidence>
<reference evidence="4 6" key="2">
    <citation type="submission" date="2019-03" db="EMBL/GenBank/DDBJ databases">
        <title>Genomics of glacier-inhabiting Cryobacterium strains.</title>
        <authorList>
            <person name="Liu Q."/>
            <person name="Xin Y.-H."/>
        </authorList>
    </citation>
    <scope>NUCLEOTIDE SEQUENCE [LARGE SCALE GENOMIC DNA]</scope>
    <source>
        <strain evidence="4 6">Hh8</strain>
    </source>
</reference>
<name>A0A4V6QGC7_9MICO</name>
<protein>
    <submittedName>
        <fullName evidence="4">NAD(P)-dependent oxidoreductase</fullName>
    </submittedName>
</protein>
<evidence type="ECO:0000313" key="4">
    <source>
        <dbReference type="EMBL" id="TFB77543.1"/>
    </source>
</evidence>
<feature type="domain" description="Phosphogluconate dehydrogenase NAD-binding putative C-terminal" evidence="2">
    <location>
        <begin position="187"/>
        <end position="256"/>
    </location>
</feature>
<organism evidence="3 5">
    <name type="scientific">Cryobacterium flavum</name>
    <dbReference type="NCBI Taxonomy" id="1424659"/>
    <lineage>
        <taxon>Bacteria</taxon>
        <taxon>Bacillati</taxon>
        <taxon>Actinomycetota</taxon>
        <taxon>Actinomycetes</taxon>
        <taxon>Micrococcales</taxon>
        <taxon>Microbacteriaceae</taxon>
        <taxon>Cryobacterium</taxon>
    </lineage>
</organism>
<dbReference type="Pfam" id="PF09130">
    <property type="entry name" value="DUF1932"/>
    <property type="match status" value="1"/>
</dbReference>
<accession>A0A4V6QGC7</accession>
<reference evidence="3 5" key="1">
    <citation type="submission" date="2016-10" db="EMBL/GenBank/DDBJ databases">
        <authorList>
            <person name="Varghese N."/>
            <person name="Submissions S."/>
        </authorList>
    </citation>
    <scope>NUCLEOTIDE SEQUENCE [LARGE SCALE GENOMIC DNA]</scope>
    <source>
        <strain evidence="3 5">CGMCC 1.11215</strain>
    </source>
</reference>
<dbReference type="Gene3D" id="1.10.1040.10">
    <property type="entry name" value="N-(1-d-carboxylethyl)-l-norvaline Dehydrogenase, domain 2"/>
    <property type="match status" value="1"/>
</dbReference>
<dbReference type="Gene3D" id="3.40.50.720">
    <property type="entry name" value="NAD(P)-binding Rossmann-like Domain"/>
    <property type="match status" value="1"/>
</dbReference>
<proteinExistence type="predicted"/>